<name>A0A167U3V6_9AGAM</name>
<dbReference type="Proteomes" id="UP000076532">
    <property type="component" value="Unassembled WGS sequence"/>
</dbReference>
<organism evidence="2 3">
    <name type="scientific">Athelia psychrophila</name>
    <dbReference type="NCBI Taxonomy" id="1759441"/>
    <lineage>
        <taxon>Eukaryota</taxon>
        <taxon>Fungi</taxon>
        <taxon>Dikarya</taxon>
        <taxon>Basidiomycota</taxon>
        <taxon>Agaricomycotina</taxon>
        <taxon>Agaricomycetes</taxon>
        <taxon>Agaricomycetidae</taxon>
        <taxon>Atheliales</taxon>
        <taxon>Atheliaceae</taxon>
        <taxon>Athelia</taxon>
    </lineage>
</organism>
<protein>
    <submittedName>
        <fullName evidence="2">Uncharacterized protein</fullName>
    </submittedName>
</protein>
<dbReference type="AlphaFoldDB" id="A0A167U3V6"/>
<proteinExistence type="predicted"/>
<keyword evidence="3" id="KW-1185">Reference proteome</keyword>
<sequence>MKWPLGVLQARAISSMMSLLDLQYLSTGVAQSTQTNCTVVEPWEFNENGPNPCYMFTEALSPYRDATVNPKPTSGYSDA</sequence>
<dbReference type="EMBL" id="KV418042">
    <property type="protein sequence ID" value="KZP03566.1"/>
    <property type="molecule type" value="Genomic_DNA"/>
</dbReference>
<feature type="signal peptide" evidence="1">
    <location>
        <begin position="1"/>
        <end position="30"/>
    </location>
</feature>
<gene>
    <name evidence="2" type="ORF">FIBSPDRAFT_1055198</name>
</gene>
<evidence type="ECO:0000313" key="3">
    <source>
        <dbReference type="Proteomes" id="UP000076532"/>
    </source>
</evidence>
<keyword evidence="1" id="KW-0732">Signal</keyword>
<feature type="chain" id="PRO_5007892804" evidence="1">
    <location>
        <begin position="31"/>
        <end position="79"/>
    </location>
</feature>
<reference evidence="2 3" key="1">
    <citation type="journal article" date="2016" name="Mol. Biol. Evol.">
        <title>Comparative Genomics of Early-Diverging Mushroom-Forming Fungi Provides Insights into the Origins of Lignocellulose Decay Capabilities.</title>
        <authorList>
            <person name="Nagy L.G."/>
            <person name="Riley R."/>
            <person name="Tritt A."/>
            <person name="Adam C."/>
            <person name="Daum C."/>
            <person name="Floudas D."/>
            <person name="Sun H."/>
            <person name="Yadav J.S."/>
            <person name="Pangilinan J."/>
            <person name="Larsson K.H."/>
            <person name="Matsuura K."/>
            <person name="Barry K."/>
            <person name="Labutti K."/>
            <person name="Kuo R."/>
            <person name="Ohm R.A."/>
            <person name="Bhattacharya S.S."/>
            <person name="Shirouzu T."/>
            <person name="Yoshinaga Y."/>
            <person name="Martin F.M."/>
            <person name="Grigoriev I.V."/>
            <person name="Hibbett D.S."/>
        </authorList>
    </citation>
    <scope>NUCLEOTIDE SEQUENCE [LARGE SCALE GENOMIC DNA]</scope>
    <source>
        <strain evidence="2 3">CBS 109695</strain>
    </source>
</reference>
<evidence type="ECO:0000256" key="1">
    <source>
        <dbReference type="SAM" id="SignalP"/>
    </source>
</evidence>
<evidence type="ECO:0000313" key="2">
    <source>
        <dbReference type="EMBL" id="KZP03566.1"/>
    </source>
</evidence>
<accession>A0A167U3V6</accession>